<name>A0ABM1SBS3_LIMPO</name>
<keyword evidence="1" id="KW-0732">Signal</keyword>
<protein>
    <submittedName>
        <fullName evidence="3">Uncharacterized protein LOC111085674</fullName>
    </submittedName>
</protein>
<keyword evidence="2" id="KW-1185">Reference proteome</keyword>
<evidence type="ECO:0000256" key="1">
    <source>
        <dbReference type="SAM" id="SignalP"/>
    </source>
</evidence>
<feature type="chain" id="PRO_5046334953" evidence="1">
    <location>
        <begin position="21"/>
        <end position="144"/>
    </location>
</feature>
<gene>
    <name evidence="3" type="primary">LOC111085674</name>
</gene>
<reference evidence="3" key="1">
    <citation type="submission" date="2025-08" db="UniProtKB">
        <authorList>
            <consortium name="RefSeq"/>
        </authorList>
    </citation>
    <scope>IDENTIFICATION</scope>
    <source>
        <tissue evidence="3">Muscle</tissue>
    </source>
</reference>
<organism evidence="2 3">
    <name type="scientific">Limulus polyphemus</name>
    <name type="common">Atlantic horseshoe crab</name>
    <dbReference type="NCBI Taxonomy" id="6850"/>
    <lineage>
        <taxon>Eukaryota</taxon>
        <taxon>Metazoa</taxon>
        <taxon>Ecdysozoa</taxon>
        <taxon>Arthropoda</taxon>
        <taxon>Chelicerata</taxon>
        <taxon>Merostomata</taxon>
        <taxon>Xiphosura</taxon>
        <taxon>Limulidae</taxon>
        <taxon>Limulus</taxon>
    </lineage>
</organism>
<accession>A0ABM1SBS3</accession>
<dbReference type="RefSeq" id="XP_022241078.1">
    <property type="nucleotide sequence ID" value="XM_022385370.1"/>
</dbReference>
<proteinExistence type="predicted"/>
<dbReference type="SUPFAM" id="SSF57302">
    <property type="entry name" value="Snake toxin-like"/>
    <property type="match status" value="1"/>
</dbReference>
<dbReference type="CDD" id="cd00117">
    <property type="entry name" value="TFP"/>
    <property type="match status" value="1"/>
</dbReference>
<feature type="signal peptide" evidence="1">
    <location>
        <begin position="1"/>
        <end position="20"/>
    </location>
</feature>
<dbReference type="Proteomes" id="UP000694941">
    <property type="component" value="Unplaced"/>
</dbReference>
<dbReference type="InterPro" id="IPR045860">
    <property type="entry name" value="Snake_toxin-like_sf"/>
</dbReference>
<sequence length="144" mass="15689">MKSAFTIGVLLLCFNALATGTNVPSKLKCYQCKVEANSLCTNDSLLPCPDDQAYDTCMTTIEKTESSFTITKTCALGPCNLRDPKQSTGLGLDHCDRSRSEYICVHCCKDDGCNKDGVDSVHPSMITVSFLLLLTMQVIFSLSK</sequence>
<dbReference type="GeneID" id="111085674"/>
<evidence type="ECO:0000313" key="2">
    <source>
        <dbReference type="Proteomes" id="UP000694941"/>
    </source>
</evidence>
<evidence type="ECO:0000313" key="3">
    <source>
        <dbReference type="RefSeq" id="XP_022241078.1"/>
    </source>
</evidence>